<comment type="caution">
    <text evidence="1">The sequence shown here is derived from an EMBL/GenBank/DDBJ whole genome shotgun (WGS) entry which is preliminary data.</text>
</comment>
<sequence>MSFLENWFHDINGYGFQNGYFNSQSVLDLNTLASKGRETSFLDLGLHMFQHLGCLIGINPKIGTQKRLPNAKPLQTKIKPIAMLDTVQEIAIYIHRFHNLDLFQQGWYQIKISVRWEDNAYTSLGSPARVVQCEPPDLGSDNTCGVWKIDDADNSFSTQPFRIKYAKQDILLSIMISFNLPLGECKGPSTSAVILKFELLQAPASENGLELLAHLDASSVAVHEFRIPPKALLGLHSYCPVHFDAFHAVLVDVSVHASLLKASSYMKVSSDSCSHEDVAGKQIDRSNQSLGQVASVDMKQIMLVKALSVARDTLLEELQKLSKAIDQAIDLTDFSKTNNEEMFDSILRPNLGTVDGEVSGQGKPKNVLEKSSSIADFQSDVLPYTLSEDTVVKIFHSLGVQLSDLWSTFLQFHRVNKTKILEFLSTKWAEDRRAEWSIWMVCSKVEMPHHYISRRNKDFSHPTVPKRVASLWKLPDDPVQTLATRAELHRRSIAQMKINNQSIQDMHIFGDPLRIPIIIVERVMNAPRRALSEHSYFRNVDLIDSPILLSQPSIEAETSLFSSNLKQNGRELKVVVFVHGFQGHHLDLRLVRNQWLLIDPKIEFLMSEVNEDKTSGDFREMGQRLAQEVVSFLKKKMDKVSKSCSLRGVKLSFVGHSIGNIIIRTALAESIMEPYLRYLYTYVSISGPHLGYLYSANSLFNSGIWLLKKLKGSQCFHQLTFTDDVDLRKTFLYRLCEQKTLESFRHTILLSSPQDGYVPHHSARIELCQAASLDFSKKGAVFLEMLNNCLDQIRAPTSENRLFMRCDVNFDTSSYGRSFNTLIGRAAHIEFLESDTFVKFIMWSFPELFR</sequence>
<gene>
    <name evidence="1" type="ORF">MANES_03G069648v8</name>
</gene>
<keyword evidence="2" id="KW-1185">Reference proteome</keyword>
<name>A0ACB7HZQ3_MANES</name>
<dbReference type="Proteomes" id="UP000091857">
    <property type="component" value="Chromosome 3"/>
</dbReference>
<protein>
    <submittedName>
        <fullName evidence="1">Uncharacterized protein</fullName>
    </submittedName>
</protein>
<organism evidence="1 2">
    <name type="scientific">Manihot esculenta</name>
    <name type="common">Cassava</name>
    <name type="synonym">Jatropha manihot</name>
    <dbReference type="NCBI Taxonomy" id="3983"/>
    <lineage>
        <taxon>Eukaryota</taxon>
        <taxon>Viridiplantae</taxon>
        <taxon>Streptophyta</taxon>
        <taxon>Embryophyta</taxon>
        <taxon>Tracheophyta</taxon>
        <taxon>Spermatophyta</taxon>
        <taxon>Magnoliopsida</taxon>
        <taxon>eudicotyledons</taxon>
        <taxon>Gunneridae</taxon>
        <taxon>Pentapetalae</taxon>
        <taxon>rosids</taxon>
        <taxon>fabids</taxon>
        <taxon>Malpighiales</taxon>
        <taxon>Euphorbiaceae</taxon>
        <taxon>Crotonoideae</taxon>
        <taxon>Manihoteae</taxon>
        <taxon>Manihot</taxon>
    </lineage>
</organism>
<evidence type="ECO:0000313" key="2">
    <source>
        <dbReference type="Proteomes" id="UP000091857"/>
    </source>
</evidence>
<evidence type="ECO:0000313" key="1">
    <source>
        <dbReference type="EMBL" id="KAG8657470.1"/>
    </source>
</evidence>
<dbReference type="EMBL" id="CM004389">
    <property type="protein sequence ID" value="KAG8657470.1"/>
    <property type="molecule type" value="Genomic_DNA"/>
</dbReference>
<accession>A0ACB7HZQ3</accession>
<proteinExistence type="predicted"/>
<reference evidence="2" key="1">
    <citation type="journal article" date="2016" name="Nat. Biotechnol.">
        <title>Sequencing wild and cultivated cassava and related species reveals extensive interspecific hybridization and genetic diversity.</title>
        <authorList>
            <person name="Bredeson J.V."/>
            <person name="Lyons J.B."/>
            <person name="Prochnik S.E."/>
            <person name="Wu G.A."/>
            <person name="Ha C.M."/>
            <person name="Edsinger-Gonzales E."/>
            <person name="Grimwood J."/>
            <person name="Schmutz J."/>
            <person name="Rabbi I.Y."/>
            <person name="Egesi C."/>
            <person name="Nauluvula P."/>
            <person name="Lebot V."/>
            <person name="Ndunguru J."/>
            <person name="Mkamilo G."/>
            <person name="Bart R.S."/>
            <person name="Setter T.L."/>
            <person name="Gleadow R.M."/>
            <person name="Kulakow P."/>
            <person name="Ferguson M.E."/>
            <person name="Rounsley S."/>
            <person name="Rokhsar D.S."/>
        </authorList>
    </citation>
    <scope>NUCLEOTIDE SEQUENCE [LARGE SCALE GENOMIC DNA]</scope>
    <source>
        <strain evidence="2">cv. AM560-2</strain>
    </source>
</reference>